<organism evidence="2 3">
    <name type="scientific">Portunus trituberculatus</name>
    <name type="common">Swimming crab</name>
    <name type="synonym">Neptunus trituberculatus</name>
    <dbReference type="NCBI Taxonomy" id="210409"/>
    <lineage>
        <taxon>Eukaryota</taxon>
        <taxon>Metazoa</taxon>
        <taxon>Ecdysozoa</taxon>
        <taxon>Arthropoda</taxon>
        <taxon>Crustacea</taxon>
        <taxon>Multicrustacea</taxon>
        <taxon>Malacostraca</taxon>
        <taxon>Eumalacostraca</taxon>
        <taxon>Eucarida</taxon>
        <taxon>Decapoda</taxon>
        <taxon>Pleocyemata</taxon>
        <taxon>Brachyura</taxon>
        <taxon>Eubrachyura</taxon>
        <taxon>Portunoidea</taxon>
        <taxon>Portunidae</taxon>
        <taxon>Portuninae</taxon>
        <taxon>Portunus</taxon>
    </lineage>
</organism>
<proteinExistence type="predicted"/>
<protein>
    <submittedName>
        <fullName evidence="2">Uncharacterized protein</fullName>
    </submittedName>
</protein>
<dbReference type="Proteomes" id="UP000324222">
    <property type="component" value="Unassembled WGS sequence"/>
</dbReference>
<dbReference type="EMBL" id="VSRR010024607">
    <property type="protein sequence ID" value="MPC66318.1"/>
    <property type="molecule type" value="Genomic_DNA"/>
</dbReference>
<evidence type="ECO:0000256" key="1">
    <source>
        <dbReference type="SAM" id="MobiDB-lite"/>
    </source>
</evidence>
<name>A0A5B7HBH7_PORTR</name>
<feature type="region of interest" description="Disordered" evidence="1">
    <location>
        <begin position="1"/>
        <end position="27"/>
    </location>
</feature>
<reference evidence="2 3" key="1">
    <citation type="submission" date="2019-05" db="EMBL/GenBank/DDBJ databases">
        <title>Another draft genome of Portunus trituberculatus and its Hox gene families provides insights of decapod evolution.</title>
        <authorList>
            <person name="Jeong J.-H."/>
            <person name="Song I."/>
            <person name="Kim S."/>
            <person name="Choi T."/>
            <person name="Kim D."/>
            <person name="Ryu S."/>
            <person name="Kim W."/>
        </authorList>
    </citation>
    <scope>NUCLEOTIDE SEQUENCE [LARGE SCALE GENOMIC DNA]</scope>
    <source>
        <tissue evidence="2">Muscle</tissue>
    </source>
</reference>
<gene>
    <name evidence="2" type="ORF">E2C01_060464</name>
</gene>
<comment type="caution">
    <text evidence="2">The sequence shown here is derived from an EMBL/GenBank/DDBJ whole genome shotgun (WGS) entry which is preliminary data.</text>
</comment>
<sequence>MEGHWDGHPGSRKWGSGMWSPSMPHTQHIDTPLLPTLMWSRGGEDRETEYPALCKVTALKGKAPRGKAINALSLTDRGLNMSGHQYGGKAGAGTRYTVTKHGPAQLGDLPPPPI</sequence>
<dbReference type="AlphaFoldDB" id="A0A5B7HBH7"/>
<keyword evidence="3" id="KW-1185">Reference proteome</keyword>
<feature type="region of interest" description="Disordered" evidence="1">
    <location>
        <begin position="78"/>
        <end position="114"/>
    </location>
</feature>
<evidence type="ECO:0000313" key="2">
    <source>
        <dbReference type="EMBL" id="MPC66318.1"/>
    </source>
</evidence>
<accession>A0A5B7HBH7</accession>
<evidence type="ECO:0000313" key="3">
    <source>
        <dbReference type="Proteomes" id="UP000324222"/>
    </source>
</evidence>